<dbReference type="InterPro" id="IPR016181">
    <property type="entry name" value="Acyl_CoA_acyltransferase"/>
</dbReference>
<sequence length="222" mass="24900">MQYAVEYAVEGDAPSLAQINTLSFEGRGLLAQVFPEASQATLEAYKSIYTMKHLADPQMHVLKVTDPASGQIVGYGRWFIPESLGFRPSAPVLSEQAQEAARDPVQFAPRPMNEGLYAAFREILQESRKKHVVETDMMLDLLATLPAHQGRGIGSALLRWGTAKADEWQVRIYLEATTEGYPVYVKHGWKPVEEVHLDRTKYGAEGQESFLLMIRDPTPRPR</sequence>
<dbReference type="Gene3D" id="3.40.630.30">
    <property type="match status" value="1"/>
</dbReference>
<dbReference type="Proteomes" id="UP001149163">
    <property type="component" value="Unassembled WGS sequence"/>
</dbReference>
<dbReference type="InterPro" id="IPR052523">
    <property type="entry name" value="Trichothecene_AcTrans"/>
</dbReference>
<comment type="caution">
    <text evidence="2">The sequence shown here is derived from an EMBL/GenBank/DDBJ whole genome shotgun (WGS) entry which is preliminary data.</text>
</comment>
<feature type="domain" description="N-acetyltransferase" evidence="1">
    <location>
        <begin position="139"/>
        <end position="218"/>
    </location>
</feature>
<dbReference type="SUPFAM" id="SSF55729">
    <property type="entry name" value="Acyl-CoA N-acyltransferases (Nat)"/>
    <property type="match status" value="1"/>
</dbReference>
<reference evidence="2" key="1">
    <citation type="submission" date="2022-11" db="EMBL/GenBank/DDBJ databases">
        <authorList>
            <person name="Petersen C."/>
        </authorList>
    </citation>
    <scope>NUCLEOTIDE SEQUENCE</scope>
    <source>
        <strain evidence="2">IBT 26290</strain>
    </source>
</reference>
<dbReference type="PROSITE" id="PS51186">
    <property type="entry name" value="GNAT"/>
    <property type="match status" value="1"/>
</dbReference>
<dbReference type="CDD" id="cd04301">
    <property type="entry name" value="NAT_SF"/>
    <property type="match status" value="1"/>
</dbReference>
<evidence type="ECO:0000313" key="2">
    <source>
        <dbReference type="EMBL" id="KAJ5175798.1"/>
    </source>
</evidence>
<dbReference type="GeneID" id="81422976"/>
<dbReference type="OrthoDB" id="410198at2759"/>
<dbReference type="AlphaFoldDB" id="A0A9W9IFK5"/>
<proteinExistence type="predicted"/>
<evidence type="ECO:0000313" key="3">
    <source>
        <dbReference type="Proteomes" id="UP001149163"/>
    </source>
</evidence>
<dbReference type="InterPro" id="IPR000182">
    <property type="entry name" value="GNAT_dom"/>
</dbReference>
<dbReference type="PANTHER" id="PTHR42791:SF2">
    <property type="entry name" value="N-ACETYLTRANSFERASE DOMAIN-CONTAINING PROTEIN"/>
    <property type="match status" value="1"/>
</dbReference>
<evidence type="ECO:0000259" key="1">
    <source>
        <dbReference type="PROSITE" id="PS51186"/>
    </source>
</evidence>
<name>A0A9W9IFK5_9EURO</name>
<dbReference type="EMBL" id="JAPQKN010000001">
    <property type="protein sequence ID" value="KAJ5175798.1"/>
    <property type="molecule type" value="Genomic_DNA"/>
</dbReference>
<dbReference type="RefSeq" id="XP_056547406.1">
    <property type="nucleotide sequence ID" value="XM_056683800.1"/>
</dbReference>
<dbReference type="PANTHER" id="PTHR42791">
    <property type="entry name" value="GNAT FAMILY ACETYLTRANSFERASE"/>
    <property type="match status" value="1"/>
</dbReference>
<gene>
    <name evidence="2" type="ORF">N7482_001675</name>
</gene>
<dbReference type="Pfam" id="PF13508">
    <property type="entry name" value="Acetyltransf_7"/>
    <property type="match status" value="1"/>
</dbReference>
<organism evidence="2 3">
    <name type="scientific">Penicillium canariense</name>
    <dbReference type="NCBI Taxonomy" id="189055"/>
    <lineage>
        <taxon>Eukaryota</taxon>
        <taxon>Fungi</taxon>
        <taxon>Dikarya</taxon>
        <taxon>Ascomycota</taxon>
        <taxon>Pezizomycotina</taxon>
        <taxon>Eurotiomycetes</taxon>
        <taxon>Eurotiomycetidae</taxon>
        <taxon>Eurotiales</taxon>
        <taxon>Aspergillaceae</taxon>
        <taxon>Penicillium</taxon>
    </lineage>
</organism>
<keyword evidence="3" id="KW-1185">Reference proteome</keyword>
<accession>A0A9W9IFK5</accession>
<protein>
    <recommendedName>
        <fullName evidence="1">N-acetyltransferase domain-containing protein</fullName>
    </recommendedName>
</protein>
<dbReference type="GO" id="GO:0016747">
    <property type="term" value="F:acyltransferase activity, transferring groups other than amino-acyl groups"/>
    <property type="evidence" value="ECO:0007669"/>
    <property type="project" value="InterPro"/>
</dbReference>
<reference evidence="2" key="2">
    <citation type="journal article" date="2023" name="IMA Fungus">
        <title>Comparative genomic study of the Penicillium genus elucidates a diverse pangenome and 15 lateral gene transfer events.</title>
        <authorList>
            <person name="Petersen C."/>
            <person name="Sorensen T."/>
            <person name="Nielsen M.R."/>
            <person name="Sondergaard T.E."/>
            <person name="Sorensen J.L."/>
            <person name="Fitzpatrick D.A."/>
            <person name="Frisvad J.C."/>
            <person name="Nielsen K.L."/>
        </authorList>
    </citation>
    <scope>NUCLEOTIDE SEQUENCE</scope>
    <source>
        <strain evidence="2">IBT 26290</strain>
    </source>
</reference>